<sequence>MINRARQPLETRIAQSLQRQGYDKVGVVHVGEGKVKLSVGDASRNDLCVIKAIVTTVTGVAAVVFD</sequence>
<gene>
    <name evidence="1" type="ORF">UC8_35820</name>
</gene>
<keyword evidence="2" id="KW-1185">Reference proteome</keyword>
<evidence type="ECO:0000313" key="2">
    <source>
        <dbReference type="Proteomes" id="UP000325286"/>
    </source>
</evidence>
<dbReference type="AlphaFoldDB" id="A0A5B9QRA6"/>
<evidence type="ECO:0000313" key="1">
    <source>
        <dbReference type="EMBL" id="QEG41558.1"/>
    </source>
</evidence>
<dbReference type="EMBL" id="CP042914">
    <property type="protein sequence ID" value="QEG41558.1"/>
    <property type="molecule type" value="Genomic_DNA"/>
</dbReference>
<dbReference type="KEGG" id="rul:UC8_35820"/>
<evidence type="ECO:0008006" key="3">
    <source>
        <dbReference type="Google" id="ProtNLM"/>
    </source>
</evidence>
<proteinExistence type="predicted"/>
<reference evidence="1 2" key="1">
    <citation type="submission" date="2019-08" db="EMBL/GenBank/DDBJ databases">
        <title>Deep-cultivation of Planctomycetes and their phenomic and genomic characterization uncovers novel biology.</title>
        <authorList>
            <person name="Wiegand S."/>
            <person name="Jogler M."/>
            <person name="Boedeker C."/>
            <person name="Pinto D."/>
            <person name="Vollmers J."/>
            <person name="Rivas-Marin E."/>
            <person name="Kohn T."/>
            <person name="Peeters S.H."/>
            <person name="Heuer A."/>
            <person name="Rast P."/>
            <person name="Oberbeckmann S."/>
            <person name="Bunk B."/>
            <person name="Jeske O."/>
            <person name="Meyerdierks A."/>
            <person name="Storesund J.E."/>
            <person name="Kallscheuer N."/>
            <person name="Luecker S."/>
            <person name="Lage O.M."/>
            <person name="Pohl T."/>
            <person name="Merkel B.J."/>
            <person name="Hornburger P."/>
            <person name="Mueller R.-W."/>
            <person name="Bruemmer F."/>
            <person name="Labrenz M."/>
            <person name="Spormann A.M."/>
            <person name="Op den Camp H."/>
            <person name="Overmann J."/>
            <person name="Amann R."/>
            <person name="Jetten M.S.M."/>
            <person name="Mascher T."/>
            <person name="Medema M.H."/>
            <person name="Devos D.P."/>
            <person name="Kaster A.-K."/>
            <person name="Ovreas L."/>
            <person name="Rohde M."/>
            <person name="Galperin M.Y."/>
            <person name="Jogler C."/>
        </authorList>
    </citation>
    <scope>NUCLEOTIDE SEQUENCE [LARGE SCALE GENOMIC DNA]</scope>
    <source>
        <strain evidence="1 2">UC8</strain>
    </source>
</reference>
<dbReference type="RefSeq" id="WP_068135170.1">
    <property type="nucleotide sequence ID" value="NZ_CP042914.1"/>
</dbReference>
<protein>
    <recommendedName>
        <fullName evidence="3">BON domain-containing protein</fullName>
    </recommendedName>
</protein>
<dbReference type="Proteomes" id="UP000325286">
    <property type="component" value="Chromosome"/>
</dbReference>
<accession>A0A5B9QRA6</accession>
<organism evidence="1 2">
    <name type="scientific">Roseimaritima ulvae</name>
    <dbReference type="NCBI Taxonomy" id="980254"/>
    <lineage>
        <taxon>Bacteria</taxon>
        <taxon>Pseudomonadati</taxon>
        <taxon>Planctomycetota</taxon>
        <taxon>Planctomycetia</taxon>
        <taxon>Pirellulales</taxon>
        <taxon>Pirellulaceae</taxon>
        <taxon>Roseimaritima</taxon>
    </lineage>
</organism>
<name>A0A5B9QRA6_9BACT</name>